<evidence type="ECO:0000256" key="1">
    <source>
        <dbReference type="ARBA" id="ARBA00022801"/>
    </source>
</evidence>
<feature type="signal peptide" evidence="3">
    <location>
        <begin position="1"/>
        <end position="18"/>
    </location>
</feature>
<gene>
    <name evidence="4" type="ORF">HII31_07734</name>
</gene>
<accession>A0A8H6REX2</accession>
<keyword evidence="2" id="KW-1015">Disulfide bond</keyword>
<proteinExistence type="predicted"/>
<dbReference type="EMBL" id="JABCIY010000168">
    <property type="protein sequence ID" value="KAF7190575.1"/>
    <property type="molecule type" value="Genomic_DNA"/>
</dbReference>
<sequence length="396" mass="42842">MKSSIFYLLAAIATSTSAQPLLDSRQSDTYPCVSGVFILAARGTDTANKTPPNSVNANYTQLQGQEDIANALIAKAGQGSYLRALPYAAAPSNGLDLTPYRQSRQIGAGKAQNITINYINSCLKQNIRPRVVLLGYSQGADVMINAIIGGNGLNSLEQYKQYIVGAAPIASLYFRRYDSKGKYFLIDQDSTGPFDGSTSGDYTVQQYEIFNTTWSDRVKAYCQTGDRFCAGNLLVFVAEGLSRGEDDGKVSSLSDPMDSQPTSKYKMASGDRIQGLRAQILANAKIAFRINDCEIVVQDSGASVSAPQKQAILVSREIEGFQKAAWGMSNCTTVEVALESLLFVLGKVLSKCLLATGEDVEFLASEGGFAKEFLQESAGWGAGRTRYERTGRGRDW</sequence>
<keyword evidence="5" id="KW-1185">Reference proteome</keyword>
<dbReference type="Pfam" id="PF01083">
    <property type="entry name" value="Cutinase"/>
    <property type="match status" value="1"/>
</dbReference>
<comment type="caution">
    <text evidence="4">The sequence shown here is derived from an EMBL/GenBank/DDBJ whole genome shotgun (WGS) entry which is preliminary data.</text>
</comment>
<evidence type="ECO:0000313" key="4">
    <source>
        <dbReference type="EMBL" id="KAF7190575.1"/>
    </source>
</evidence>
<dbReference type="InterPro" id="IPR000675">
    <property type="entry name" value="Cutinase/axe"/>
</dbReference>
<feature type="chain" id="PRO_5034627121" description="Carbohydrate esterase family 5 protein" evidence="3">
    <location>
        <begin position="19"/>
        <end position="396"/>
    </location>
</feature>
<protein>
    <recommendedName>
        <fullName evidence="6">Carbohydrate esterase family 5 protein</fullName>
    </recommendedName>
</protein>
<dbReference type="AlphaFoldDB" id="A0A8H6REX2"/>
<evidence type="ECO:0000256" key="3">
    <source>
        <dbReference type="SAM" id="SignalP"/>
    </source>
</evidence>
<dbReference type="PANTHER" id="PTHR33630">
    <property type="entry name" value="CUTINASE RV1984C-RELATED-RELATED"/>
    <property type="match status" value="1"/>
</dbReference>
<organism evidence="4 5">
    <name type="scientific">Pseudocercospora fuligena</name>
    <dbReference type="NCBI Taxonomy" id="685502"/>
    <lineage>
        <taxon>Eukaryota</taxon>
        <taxon>Fungi</taxon>
        <taxon>Dikarya</taxon>
        <taxon>Ascomycota</taxon>
        <taxon>Pezizomycotina</taxon>
        <taxon>Dothideomycetes</taxon>
        <taxon>Dothideomycetidae</taxon>
        <taxon>Mycosphaerellales</taxon>
        <taxon>Mycosphaerellaceae</taxon>
        <taxon>Pseudocercospora</taxon>
    </lineage>
</organism>
<dbReference type="GO" id="GO:0052689">
    <property type="term" value="F:carboxylic ester hydrolase activity"/>
    <property type="evidence" value="ECO:0007669"/>
    <property type="project" value="UniProtKB-ARBA"/>
</dbReference>
<reference evidence="4" key="1">
    <citation type="submission" date="2020-04" db="EMBL/GenBank/DDBJ databases">
        <title>Draft genome resource of the tomato pathogen Pseudocercospora fuligena.</title>
        <authorList>
            <person name="Zaccaron A."/>
        </authorList>
    </citation>
    <scope>NUCLEOTIDE SEQUENCE</scope>
    <source>
        <strain evidence="4">PF001</strain>
    </source>
</reference>
<dbReference type="SUPFAM" id="SSF53474">
    <property type="entry name" value="alpha/beta-Hydrolases"/>
    <property type="match status" value="1"/>
</dbReference>
<dbReference type="PANTHER" id="PTHR33630:SF9">
    <property type="entry name" value="CUTINASE 4"/>
    <property type="match status" value="1"/>
</dbReference>
<keyword evidence="1" id="KW-0378">Hydrolase</keyword>
<dbReference type="Gene3D" id="3.40.50.1820">
    <property type="entry name" value="alpha/beta hydrolase"/>
    <property type="match status" value="1"/>
</dbReference>
<dbReference type="SMART" id="SM01110">
    <property type="entry name" value="Cutinase"/>
    <property type="match status" value="1"/>
</dbReference>
<dbReference type="OrthoDB" id="2586582at2759"/>
<evidence type="ECO:0000256" key="2">
    <source>
        <dbReference type="ARBA" id="ARBA00023157"/>
    </source>
</evidence>
<name>A0A8H6REX2_9PEZI</name>
<dbReference type="InterPro" id="IPR029058">
    <property type="entry name" value="AB_hydrolase_fold"/>
</dbReference>
<evidence type="ECO:0000313" key="5">
    <source>
        <dbReference type="Proteomes" id="UP000660729"/>
    </source>
</evidence>
<keyword evidence="3" id="KW-0732">Signal</keyword>
<dbReference type="Proteomes" id="UP000660729">
    <property type="component" value="Unassembled WGS sequence"/>
</dbReference>
<evidence type="ECO:0008006" key="6">
    <source>
        <dbReference type="Google" id="ProtNLM"/>
    </source>
</evidence>